<sequence length="249" mass="28975">MEYSTNYERLITNLKYLNLKQVIIHLENELKDPNISLIDGLLRLTDYEVDNKKIVAANQMVKVANFPSIKTLKNFDFSFNENINENQIKMLCGLSFIEKNENIIILGNSGVGKTHLATSIGIEAARKRISTYFIKCNDLIDNLKRAKLENRLDNRIKHYTKYKLLIIDELGYLPLNHGDERMLFQLIDKRYETKSTIITSNLNFSEWGELFYDEKIAQAIVDRLLHHSTVISITGASYRLKDHIFEKEE</sequence>
<dbReference type="Gene3D" id="3.40.50.300">
    <property type="entry name" value="P-loop containing nucleotide triphosphate hydrolases"/>
    <property type="match status" value="1"/>
</dbReference>
<dbReference type="Proteomes" id="UP000254777">
    <property type="component" value="Unassembled WGS sequence"/>
</dbReference>
<dbReference type="GO" id="GO:0005524">
    <property type="term" value="F:ATP binding"/>
    <property type="evidence" value="ECO:0007669"/>
    <property type="project" value="UniProtKB-KW"/>
</dbReference>
<gene>
    <name evidence="5" type="ORF">NCTC11088_01876</name>
</gene>
<dbReference type="PANTHER" id="PTHR30050:SF4">
    <property type="entry name" value="ATP-BINDING PROTEIN RV3427C IN INSERTION SEQUENCE-RELATED"/>
    <property type="match status" value="1"/>
</dbReference>
<dbReference type="InterPro" id="IPR002611">
    <property type="entry name" value="IstB_ATP-bd"/>
</dbReference>
<dbReference type="GO" id="GO:0006260">
    <property type="term" value="P:DNA replication"/>
    <property type="evidence" value="ECO:0007669"/>
    <property type="project" value="TreeGrafter"/>
</dbReference>
<proteinExistence type="inferred from homology"/>
<evidence type="ECO:0000256" key="2">
    <source>
        <dbReference type="ARBA" id="ARBA00022741"/>
    </source>
</evidence>
<dbReference type="Pfam" id="PF01695">
    <property type="entry name" value="IstB_IS21"/>
    <property type="match status" value="1"/>
</dbReference>
<dbReference type="InterPro" id="IPR028350">
    <property type="entry name" value="DNAC/IstB-like"/>
</dbReference>
<dbReference type="AlphaFoldDB" id="A0A379DDN3"/>
<accession>A0A379DDN3</accession>
<dbReference type="InterPro" id="IPR003593">
    <property type="entry name" value="AAA+_ATPase"/>
</dbReference>
<dbReference type="SMART" id="SM00382">
    <property type="entry name" value="AAA"/>
    <property type="match status" value="1"/>
</dbReference>
<keyword evidence="3" id="KW-0067">ATP-binding</keyword>
<feature type="domain" description="AAA+ ATPase" evidence="4">
    <location>
        <begin position="99"/>
        <end position="232"/>
    </location>
</feature>
<dbReference type="PANTHER" id="PTHR30050">
    <property type="entry name" value="CHROMOSOMAL REPLICATION INITIATOR PROTEIN DNAA"/>
    <property type="match status" value="1"/>
</dbReference>
<protein>
    <submittedName>
        <fullName evidence="5">Transposase/IS protein</fullName>
    </submittedName>
</protein>
<evidence type="ECO:0000313" key="6">
    <source>
        <dbReference type="Proteomes" id="UP000254777"/>
    </source>
</evidence>
<dbReference type="NCBIfam" id="NF038214">
    <property type="entry name" value="IS21_help_AAA"/>
    <property type="match status" value="1"/>
</dbReference>
<organism evidence="5 6">
    <name type="scientific">Peptoniphilus indolicus</name>
    <dbReference type="NCBI Taxonomy" id="33030"/>
    <lineage>
        <taxon>Bacteria</taxon>
        <taxon>Bacillati</taxon>
        <taxon>Bacillota</taxon>
        <taxon>Tissierellia</taxon>
        <taxon>Tissierellales</taxon>
        <taxon>Peptoniphilaceae</taxon>
        <taxon>Peptoniphilus</taxon>
    </lineage>
</organism>
<dbReference type="SUPFAM" id="SSF52540">
    <property type="entry name" value="P-loop containing nucleoside triphosphate hydrolases"/>
    <property type="match status" value="1"/>
</dbReference>
<evidence type="ECO:0000256" key="3">
    <source>
        <dbReference type="ARBA" id="ARBA00022840"/>
    </source>
</evidence>
<reference evidence="5 6" key="1">
    <citation type="submission" date="2018-06" db="EMBL/GenBank/DDBJ databases">
        <authorList>
            <consortium name="Pathogen Informatics"/>
            <person name="Doyle S."/>
        </authorList>
    </citation>
    <scope>NUCLEOTIDE SEQUENCE [LARGE SCALE GENOMIC DNA]</scope>
    <source>
        <strain evidence="5 6">NCTC11088</strain>
    </source>
</reference>
<dbReference type="PIRSF" id="PIRSF003073">
    <property type="entry name" value="DNAC_TnpB_IstB"/>
    <property type="match status" value="1"/>
</dbReference>
<dbReference type="InterPro" id="IPR047661">
    <property type="entry name" value="IstB"/>
</dbReference>
<evidence type="ECO:0000259" key="4">
    <source>
        <dbReference type="SMART" id="SM00382"/>
    </source>
</evidence>
<dbReference type="CDD" id="cd00009">
    <property type="entry name" value="AAA"/>
    <property type="match status" value="1"/>
</dbReference>
<dbReference type="RefSeq" id="WP_115312231.1">
    <property type="nucleotide sequence ID" value="NZ_UGTH01000001.1"/>
</dbReference>
<dbReference type="EMBL" id="UGTH01000001">
    <property type="protein sequence ID" value="SUB76064.1"/>
    <property type="molecule type" value="Genomic_DNA"/>
</dbReference>
<evidence type="ECO:0000256" key="1">
    <source>
        <dbReference type="ARBA" id="ARBA00008059"/>
    </source>
</evidence>
<keyword evidence="2" id="KW-0547">Nucleotide-binding</keyword>
<dbReference type="InterPro" id="IPR027417">
    <property type="entry name" value="P-loop_NTPase"/>
</dbReference>
<name>A0A379DDN3_9FIRM</name>
<evidence type="ECO:0000313" key="5">
    <source>
        <dbReference type="EMBL" id="SUB76064.1"/>
    </source>
</evidence>
<comment type="similarity">
    <text evidence="1">Belongs to the IS21/IS1162 putative ATP-binding protein family.</text>
</comment>